<dbReference type="PANTHER" id="PTHR30569:SF0">
    <property type="entry name" value="CYTOSINE PERMEASE"/>
    <property type="match status" value="1"/>
</dbReference>
<feature type="transmembrane region" description="Helical" evidence="6">
    <location>
        <begin position="357"/>
        <end position="379"/>
    </location>
</feature>
<keyword evidence="4 6" id="KW-1133">Transmembrane helix</keyword>
<feature type="transmembrane region" description="Helical" evidence="6">
    <location>
        <begin position="402"/>
        <end position="420"/>
    </location>
</feature>
<feature type="transmembrane region" description="Helical" evidence="6">
    <location>
        <begin position="180"/>
        <end position="199"/>
    </location>
</feature>
<dbReference type="PANTHER" id="PTHR30569">
    <property type="entry name" value="CYTOSINE TRANSPORTER CODB"/>
    <property type="match status" value="1"/>
</dbReference>
<dbReference type="OrthoDB" id="6083029at2"/>
<evidence type="ECO:0000256" key="4">
    <source>
        <dbReference type="ARBA" id="ARBA00022989"/>
    </source>
</evidence>
<feature type="transmembrane region" description="Helical" evidence="6">
    <location>
        <begin position="219"/>
        <end position="240"/>
    </location>
</feature>
<dbReference type="Gene3D" id="1.10.4160.10">
    <property type="entry name" value="Hydantoin permease"/>
    <property type="match status" value="1"/>
</dbReference>
<dbReference type="Pfam" id="PF02133">
    <property type="entry name" value="Transp_cyt_pur"/>
    <property type="match status" value="1"/>
</dbReference>
<comment type="similarity">
    <text evidence="2">Belongs to the purine-cytosine permease (2.A.39) family.</text>
</comment>
<feature type="transmembrane region" description="Helical" evidence="6">
    <location>
        <begin position="108"/>
        <end position="129"/>
    </location>
</feature>
<sequence length="470" mass="51266">MNTSTKSRPSQDEAASHFGILPAMSNERPFGLTDYVMMMVGFGIAAWSFLIGGYTGSVLPASQAIPVILFGNAMPVLLLLGLAKFFCRYGVDTFIGARAVLGWFGSKVFLVVFAIINLGWMTMASFMLGESFTTLFAEFNMPGWMTDRSIGAPVFAIGAFLVAWLIAYKGPIAIKLFNRVGVPTIFAIIAGLIFYILWVEGLDKAFSAAPAAPYDDPRRGLMSAIEWNVGLGFSWAAYFGQWCRLAKTEKTAVWGSFIGWGVLLNIAAILGALTALLVGVYDPAKWMISAGGPVFGVLGLILLILANLTSATILVYSQGISMKTMFPQWPWARSIATTLPAMLLMLTPAFYDGYTTFLSYISFIMAAIGAVMVVELVIIRRYKVDMIGMYDRSSSVYGYQNGINYAAYAAIILGGLFYFWTYDPVADAPGPLFLYVSAGLPTFFMTALFYWAVRLWQIGSKKQLGASEAS</sequence>
<evidence type="ECO:0000313" key="7">
    <source>
        <dbReference type="EMBL" id="SDX58755.1"/>
    </source>
</evidence>
<dbReference type="GO" id="GO:0005886">
    <property type="term" value="C:plasma membrane"/>
    <property type="evidence" value="ECO:0007669"/>
    <property type="project" value="TreeGrafter"/>
</dbReference>
<dbReference type="AlphaFoldDB" id="A0A1H3CXA2"/>
<dbReference type="GO" id="GO:0015209">
    <property type="term" value="F:cytosine transmembrane transporter activity"/>
    <property type="evidence" value="ECO:0007669"/>
    <property type="project" value="InterPro"/>
</dbReference>
<keyword evidence="3 6" id="KW-0812">Transmembrane</keyword>
<feature type="transmembrane region" description="Helical" evidence="6">
    <location>
        <begin position="35"/>
        <end position="55"/>
    </location>
</feature>
<evidence type="ECO:0000256" key="3">
    <source>
        <dbReference type="ARBA" id="ARBA00022692"/>
    </source>
</evidence>
<feature type="transmembrane region" description="Helical" evidence="6">
    <location>
        <begin position="67"/>
        <end position="87"/>
    </location>
</feature>
<evidence type="ECO:0000256" key="6">
    <source>
        <dbReference type="SAM" id="Phobius"/>
    </source>
</evidence>
<comment type="subcellular location">
    <subcellularLocation>
        <location evidence="1">Membrane</location>
        <topology evidence="1">Multi-pass membrane protein</topology>
    </subcellularLocation>
</comment>
<reference evidence="7 8" key="1">
    <citation type="submission" date="2016-10" db="EMBL/GenBank/DDBJ databases">
        <authorList>
            <person name="de Groot N.N."/>
        </authorList>
    </citation>
    <scope>NUCLEOTIDE SEQUENCE [LARGE SCALE GENOMIC DNA]</scope>
    <source>
        <strain evidence="7 8">DSM 19219</strain>
    </source>
</reference>
<organism evidence="7 8">
    <name type="scientific">Aidingimonas halophila</name>
    <dbReference type="NCBI Taxonomy" id="574349"/>
    <lineage>
        <taxon>Bacteria</taxon>
        <taxon>Pseudomonadati</taxon>
        <taxon>Pseudomonadota</taxon>
        <taxon>Gammaproteobacteria</taxon>
        <taxon>Oceanospirillales</taxon>
        <taxon>Halomonadaceae</taxon>
        <taxon>Aidingimonas</taxon>
    </lineage>
</organism>
<keyword evidence="5 6" id="KW-0472">Membrane</keyword>
<accession>A0A1H3CXA2</accession>
<feature type="transmembrane region" description="Helical" evidence="6">
    <location>
        <begin position="432"/>
        <end position="453"/>
    </location>
</feature>
<protein>
    <submittedName>
        <fullName evidence="7">Purine-cytosine permease</fullName>
    </submittedName>
</protein>
<dbReference type="EMBL" id="FNNI01000006">
    <property type="protein sequence ID" value="SDX58755.1"/>
    <property type="molecule type" value="Genomic_DNA"/>
</dbReference>
<dbReference type="InterPro" id="IPR001248">
    <property type="entry name" value="Pur-cyt_permease"/>
</dbReference>
<dbReference type="STRING" id="574349.SAMN05443545_106132"/>
<evidence type="ECO:0000256" key="1">
    <source>
        <dbReference type="ARBA" id="ARBA00004141"/>
    </source>
</evidence>
<feature type="transmembrane region" description="Helical" evidence="6">
    <location>
        <begin position="149"/>
        <end position="168"/>
    </location>
</feature>
<evidence type="ECO:0000313" key="8">
    <source>
        <dbReference type="Proteomes" id="UP000198500"/>
    </source>
</evidence>
<evidence type="ECO:0000256" key="5">
    <source>
        <dbReference type="ARBA" id="ARBA00023136"/>
    </source>
</evidence>
<keyword evidence="8" id="KW-1185">Reference proteome</keyword>
<feature type="transmembrane region" description="Helical" evidence="6">
    <location>
        <begin position="329"/>
        <end position="351"/>
    </location>
</feature>
<dbReference type="Proteomes" id="UP000198500">
    <property type="component" value="Unassembled WGS sequence"/>
</dbReference>
<proteinExistence type="inferred from homology"/>
<gene>
    <name evidence="7" type="ORF">SAMN05443545_106132</name>
</gene>
<name>A0A1H3CXA2_9GAMM</name>
<feature type="transmembrane region" description="Helical" evidence="6">
    <location>
        <begin position="293"/>
        <end position="317"/>
    </location>
</feature>
<feature type="transmembrane region" description="Helical" evidence="6">
    <location>
        <begin position="252"/>
        <end position="281"/>
    </location>
</feature>
<evidence type="ECO:0000256" key="2">
    <source>
        <dbReference type="ARBA" id="ARBA00008974"/>
    </source>
</evidence>
<dbReference type="InterPro" id="IPR030191">
    <property type="entry name" value="CodB"/>
</dbReference>